<feature type="transmembrane region" description="Helical" evidence="1">
    <location>
        <begin position="227"/>
        <end position="252"/>
    </location>
</feature>
<reference evidence="2 3" key="1">
    <citation type="journal article" name="Sci. Rep.">
        <title>Telomere-to-telomere assembled and centromere annotated genomes of the two main subspecies of the button mushroom Agaricus bisporus reveal especially polymorphic chromosome ends.</title>
        <authorList>
            <person name="Sonnenberg A.S.M."/>
            <person name="Sedaghat-Telgerd N."/>
            <person name="Lavrijssen B."/>
            <person name="Ohm R.A."/>
            <person name="Hendrickx P.M."/>
            <person name="Scholtmeijer K."/>
            <person name="Baars J.J.P."/>
            <person name="van Peer A."/>
        </authorList>
    </citation>
    <scope>NUCLEOTIDE SEQUENCE [LARGE SCALE GENOMIC DNA]</scope>
    <source>
        <strain evidence="2 3">H119_p4</strain>
    </source>
</reference>
<proteinExistence type="predicted"/>
<dbReference type="EMBL" id="JABXXO010000008">
    <property type="protein sequence ID" value="KAF7771754.1"/>
    <property type="molecule type" value="Genomic_DNA"/>
</dbReference>
<evidence type="ECO:0000313" key="2">
    <source>
        <dbReference type="EMBL" id="KAF7771754.1"/>
    </source>
</evidence>
<keyword evidence="1" id="KW-1133">Transmembrane helix</keyword>
<name>A0A8H7F143_AGABI</name>
<sequence>MWHARSSTTVACPDKDEKTKAERIMSPSAQPGGFFCLGKIQTARWDDCGRLPYPYSRPDSFKICIIVDTLHTVDSFSGATRHLPFYLNSSSFLRPFRTLCPSFKMDEESTSSQHHILIIVFDVFVLLGLIMFVCTLLPAILSKTVQRSVAWYSLMLAWLTFSLSYGLLVGRQEGEEPPRTLCLVQALLIYGVPALVATGMLCYYIEFFLIIINLGSGQPRRSNPPSVRFLLVAMPWIVFVAIIIEVLLLIYVRDRLSALERSVTGFYCHLGDNLPNQISAGVVGFCMLVLIPLEGYTGYLIFRNRSVFQSLDKKDRHFFFTIYIRLILCTFAAILAFTLSLIALTPRSPNAKTLVYPTLPIFIALAFGTQEDILHAWLFWRQSPQPTNSIVVNQNGTGNATVILTTVIRTSIDGTATALSSFNNGHGHSNA</sequence>
<dbReference type="Proteomes" id="UP000629468">
    <property type="component" value="Unassembled WGS sequence"/>
</dbReference>
<gene>
    <name evidence="2" type="ORF">Agabi119p4_6065</name>
</gene>
<evidence type="ECO:0000313" key="3">
    <source>
        <dbReference type="Proteomes" id="UP000629468"/>
    </source>
</evidence>
<comment type="caution">
    <text evidence="2">The sequence shown here is derived from an EMBL/GenBank/DDBJ whole genome shotgun (WGS) entry which is preliminary data.</text>
</comment>
<accession>A0A8H7F143</accession>
<protein>
    <submittedName>
        <fullName evidence="2">Uncharacterized protein</fullName>
    </submittedName>
</protein>
<dbReference type="AlphaFoldDB" id="A0A8H7F143"/>
<organism evidence="2 3">
    <name type="scientific">Agaricus bisporus var. burnettii</name>
    <dbReference type="NCBI Taxonomy" id="192524"/>
    <lineage>
        <taxon>Eukaryota</taxon>
        <taxon>Fungi</taxon>
        <taxon>Dikarya</taxon>
        <taxon>Basidiomycota</taxon>
        <taxon>Agaricomycotina</taxon>
        <taxon>Agaricomycetes</taxon>
        <taxon>Agaricomycetidae</taxon>
        <taxon>Agaricales</taxon>
        <taxon>Agaricineae</taxon>
        <taxon>Agaricaceae</taxon>
        <taxon>Agaricus</taxon>
    </lineage>
</organism>
<feature type="transmembrane region" description="Helical" evidence="1">
    <location>
        <begin position="188"/>
        <end position="215"/>
    </location>
</feature>
<keyword evidence="1" id="KW-0812">Transmembrane</keyword>
<feature type="transmembrane region" description="Helical" evidence="1">
    <location>
        <begin position="322"/>
        <end position="344"/>
    </location>
</feature>
<feature type="transmembrane region" description="Helical" evidence="1">
    <location>
        <begin position="116"/>
        <end position="137"/>
    </location>
</feature>
<feature type="transmembrane region" description="Helical" evidence="1">
    <location>
        <begin position="149"/>
        <end position="168"/>
    </location>
</feature>
<feature type="transmembrane region" description="Helical" evidence="1">
    <location>
        <begin position="278"/>
        <end position="302"/>
    </location>
</feature>
<evidence type="ECO:0000256" key="1">
    <source>
        <dbReference type="SAM" id="Phobius"/>
    </source>
</evidence>
<keyword evidence="1" id="KW-0472">Membrane</keyword>